<keyword evidence="1" id="KW-1133">Transmembrane helix</keyword>
<name>A0A0M9AGB0_THEAQ</name>
<dbReference type="AlphaFoldDB" id="A0A0M9AGB0"/>
<dbReference type="EMBL" id="LHCI01000106">
    <property type="protein sequence ID" value="KOX90868.1"/>
    <property type="molecule type" value="Genomic_DNA"/>
</dbReference>
<sequence length="66" mass="7575">METVAFLALLFFGLVNLYVFHRFKKPLLPLLVALFLSFFVFFLNPVLGLLFFLLGQTLAFYAAGKR</sequence>
<accession>A0A0M9AGB0</accession>
<keyword evidence="1" id="KW-0812">Transmembrane</keyword>
<evidence type="ECO:0000256" key="1">
    <source>
        <dbReference type="SAM" id="Phobius"/>
    </source>
</evidence>
<gene>
    <name evidence="2" type="ORF">BVI061214_02066</name>
</gene>
<dbReference type="Proteomes" id="UP000037685">
    <property type="component" value="Unassembled WGS sequence"/>
</dbReference>
<organism evidence="2 3">
    <name type="scientific">Thermus aquaticus</name>
    <dbReference type="NCBI Taxonomy" id="271"/>
    <lineage>
        <taxon>Bacteria</taxon>
        <taxon>Thermotogati</taxon>
        <taxon>Deinococcota</taxon>
        <taxon>Deinococci</taxon>
        <taxon>Thermales</taxon>
        <taxon>Thermaceae</taxon>
        <taxon>Thermus</taxon>
    </lineage>
</organism>
<comment type="caution">
    <text evidence="2">The sequence shown here is derived from an EMBL/GenBank/DDBJ whole genome shotgun (WGS) entry which is preliminary data.</text>
</comment>
<evidence type="ECO:0000313" key="2">
    <source>
        <dbReference type="EMBL" id="KOX90868.1"/>
    </source>
</evidence>
<keyword evidence="1" id="KW-0472">Membrane</keyword>
<evidence type="ECO:0000313" key="3">
    <source>
        <dbReference type="Proteomes" id="UP000037685"/>
    </source>
</evidence>
<feature type="transmembrane region" description="Helical" evidence="1">
    <location>
        <begin position="27"/>
        <end position="60"/>
    </location>
</feature>
<proteinExistence type="predicted"/>
<dbReference type="RefSeq" id="WP_040684502.1">
    <property type="nucleotide sequence ID" value="NZ_LHCI01000106.1"/>
</dbReference>
<reference evidence="2 3" key="1">
    <citation type="submission" date="2015-07" db="EMBL/GenBank/DDBJ databases">
        <authorList>
            <person name="Noorani M."/>
        </authorList>
    </citation>
    <scope>NUCLEOTIDE SEQUENCE [LARGE SCALE GENOMIC DNA]</scope>
    <source>
        <strain evidence="3">ATCC 25104 / DSM 625 / JCM 10724 / NBRC 103206 / NCIMB 11243 / YT-1</strain>
    </source>
</reference>
<protein>
    <submittedName>
        <fullName evidence="2">Uncharacterized protein</fullName>
    </submittedName>
</protein>